<organism evidence="1 2">
    <name type="scientific">Adineta steineri</name>
    <dbReference type="NCBI Taxonomy" id="433720"/>
    <lineage>
        <taxon>Eukaryota</taxon>
        <taxon>Metazoa</taxon>
        <taxon>Spiralia</taxon>
        <taxon>Gnathifera</taxon>
        <taxon>Rotifera</taxon>
        <taxon>Eurotatoria</taxon>
        <taxon>Bdelloidea</taxon>
        <taxon>Adinetida</taxon>
        <taxon>Adinetidae</taxon>
        <taxon>Adineta</taxon>
    </lineage>
</organism>
<dbReference type="Proteomes" id="UP000663891">
    <property type="component" value="Unassembled WGS sequence"/>
</dbReference>
<protein>
    <submittedName>
        <fullName evidence="1">Uncharacterized protein</fullName>
    </submittedName>
</protein>
<proteinExistence type="predicted"/>
<evidence type="ECO:0000313" key="1">
    <source>
        <dbReference type="EMBL" id="CAF1526096.1"/>
    </source>
</evidence>
<reference evidence="1" key="1">
    <citation type="submission" date="2021-02" db="EMBL/GenBank/DDBJ databases">
        <authorList>
            <person name="Nowell W R."/>
        </authorList>
    </citation>
    <scope>NUCLEOTIDE SEQUENCE</scope>
</reference>
<name>A0A815UYC8_9BILA</name>
<dbReference type="EMBL" id="CAJNON010003746">
    <property type="protein sequence ID" value="CAF1526096.1"/>
    <property type="molecule type" value="Genomic_DNA"/>
</dbReference>
<accession>A0A815UYC8</accession>
<feature type="non-terminal residue" evidence="1">
    <location>
        <position position="45"/>
    </location>
</feature>
<comment type="caution">
    <text evidence="1">The sequence shown here is derived from an EMBL/GenBank/DDBJ whole genome shotgun (WGS) entry which is preliminary data.</text>
</comment>
<gene>
    <name evidence="1" type="ORF">VCS650_LOCUS43492</name>
</gene>
<evidence type="ECO:0000313" key="2">
    <source>
        <dbReference type="Proteomes" id="UP000663891"/>
    </source>
</evidence>
<dbReference type="AlphaFoldDB" id="A0A815UYC8"/>
<sequence length="45" mass="4766">MVDGCSYGGHMIDDYGHDGHGHVGDPDDGLLMEIAYGDGPLMTLM</sequence>